<keyword evidence="4 7" id="KW-0413">Isomerase</keyword>
<dbReference type="NCBIfam" id="TIGR01089">
    <property type="entry name" value="fucI"/>
    <property type="match status" value="1"/>
</dbReference>
<evidence type="ECO:0000313" key="12">
    <source>
        <dbReference type="Proteomes" id="UP000247523"/>
    </source>
</evidence>
<dbReference type="Gene3D" id="3.40.275.10">
    <property type="entry name" value="L-fucose Isomerase, Chain A, domain 2"/>
    <property type="match status" value="1"/>
</dbReference>
<feature type="binding site" evidence="7">
    <location>
        <position position="335"/>
    </location>
    <ligand>
        <name>Mn(2+)</name>
        <dbReference type="ChEBI" id="CHEBI:29035"/>
    </ligand>
</feature>
<comment type="subcellular location">
    <subcellularLocation>
        <location evidence="7">Cytoplasm</location>
    </subcellularLocation>
</comment>
<dbReference type="PANTHER" id="PTHR37840:SF1">
    <property type="entry name" value="L-FUCOSE ISOMERASE"/>
    <property type="match status" value="1"/>
</dbReference>
<protein>
    <recommendedName>
        <fullName evidence="7">L-fucose isomerase</fullName>
        <shortName evidence="7">FucIase</shortName>
        <ecNumber evidence="7">5.3.1.25</ecNumber>
    </recommendedName>
    <alternativeName>
        <fullName evidence="7">6-deoxy-L-galactose isomerase</fullName>
    </alternativeName>
</protein>
<keyword evidence="2 7" id="KW-0479">Metal-binding</keyword>
<comment type="caution">
    <text evidence="11">The sequence shown here is derived from an EMBL/GenBank/DDBJ whole genome shotgun (WGS) entry which is preliminary data.</text>
</comment>
<feature type="binding site" evidence="7">
    <location>
        <position position="526"/>
    </location>
    <ligand>
        <name>Mn(2+)</name>
        <dbReference type="ChEBI" id="CHEBI:29035"/>
    </ligand>
</feature>
<dbReference type="SUPFAM" id="SSF53743">
    <property type="entry name" value="FucI/AraA N-terminal and middle domains"/>
    <property type="match status" value="1"/>
</dbReference>
<organism evidence="11 12">
    <name type="scientific">Lachnotalea glycerini</name>
    <dbReference type="NCBI Taxonomy" id="1763509"/>
    <lineage>
        <taxon>Bacteria</taxon>
        <taxon>Bacillati</taxon>
        <taxon>Bacillota</taxon>
        <taxon>Clostridia</taxon>
        <taxon>Lachnospirales</taxon>
        <taxon>Lachnospiraceae</taxon>
        <taxon>Lachnotalea</taxon>
    </lineage>
</organism>
<dbReference type="Gene3D" id="3.40.50.1070">
    <property type="match status" value="1"/>
</dbReference>
<keyword evidence="6 7" id="KW-0119">Carbohydrate metabolism</keyword>
<dbReference type="Pfam" id="PF07881">
    <property type="entry name" value="Fucose_iso_N1"/>
    <property type="match status" value="1"/>
</dbReference>
<evidence type="ECO:0000256" key="1">
    <source>
        <dbReference type="ARBA" id="ARBA00022490"/>
    </source>
</evidence>
<evidence type="ECO:0000256" key="2">
    <source>
        <dbReference type="ARBA" id="ARBA00022723"/>
    </source>
</evidence>
<keyword evidence="3 7" id="KW-0464">Manganese</keyword>
<feature type="active site" description="Proton acceptor" evidence="7">
    <location>
        <position position="335"/>
    </location>
</feature>
<dbReference type="InterPro" id="IPR004216">
    <property type="entry name" value="Fuc/Ara_isomerase_C"/>
</dbReference>
<proteinExistence type="inferred from homology"/>
<dbReference type="GO" id="GO:0042355">
    <property type="term" value="P:L-fucose catabolic process"/>
    <property type="evidence" value="ECO:0007669"/>
    <property type="project" value="UniProtKB-UniRule"/>
</dbReference>
<dbReference type="GO" id="GO:0008790">
    <property type="term" value="F:arabinose isomerase activity"/>
    <property type="evidence" value="ECO:0007669"/>
    <property type="project" value="TreeGrafter"/>
</dbReference>
<dbReference type="HAMAP" id="MF_01254">
    <property type="entry name" value="Fucose_iso"/>
    <property type="match status" value="1"/>
</dbReference>
<dbReference type="PANTHER" id="PTHR37840">
    <property type="entry name" value="L-FUCOSE ISOMERASE"/>
    <property type="match status" value="1"/>
</dbReference>
<dbReference type="Proteomes" id="UP000247523">
    <property type="component" value="Unassembled WGS sequence"/>
</dbReference>
<evidence type="ECO:0000256" key="7">
    <source>
        <dbReference type="HAMAP-Rule" id="MF_01254"/>
    </source>
</evidence>
<comment type="catalytic activity">
    <reaction evidence="7">
        <text>L-fucose = L-fuculose</text>
        <dbReference type="Rhea" id="RHEA:17233"/>
        <dbReference type="ChEBI" id="CHEBI:2181"/>
        <dbReference type="ChEBI" id="CHEBI:17617"/>
        <dbReference type="EC" id="5.3.1.25"/>
    </reaction>
</comment>
<dbReference type="EMBL" id="QICS01000002">
    <property type="protein sequence ID" value="PXV93398.1"/>
    <property type="molecule type" value="Genomic_DNA"/>
</dbReference>
<comment type="similarity">
    <text evidence="7">Belongs to the L-fucose isomerase family.</text>
</comment>
<evidence type="ECO:0000256" key="5">
    <source>
        <dbReference type="ARBA" id="ARBA00023253"/>
    </source>
</evidence>
<dbReference type="SUPFAM" id="SSF50443">
    <property type="entry name" value="FucI/AraA C-terminal domain-like"/>
    <property type="match status" value="1"/>
</dbReference>
<dbReference type="EC" id="5.3.1.25" evidence="7"/>
<evidence type="ECO:0000256" key="4">
    <source>
        <dbReference type="ARBA" id="ARBA00023235"/>
    </source>
</evidence>
<dbReference type="GO" id="GO:0019571">
    <property type="term" value="P:D-arabinose catabolic process"/>
    <property type="evidence" value="ECO:0007669"/>
    <property type="project" value="TreeGrafter"/>
</dbReference>
<feature type="domain" description="L-fucose isomerase N-terminal-1" evidence="9">
    <location>
        <begin position="5"/>
        <end position="172"/>
    </location>
</feature>
<evidence type="ECO:0000256" key="6">
    <source>
        <dbReference type="ARBA" id="ARBA00023277"/>
    </source>
</evidence>
<keyword evidence="5 7" id="KW-0294">Fucose metabolism</keyword>
<dbReference type="InterPro" id="IPR038393">
    <property type="entry name" value="Fuc_iso_dom3_sf"/>
</dbReference>
<feature type="active site" description="Proton acceptor" evidence="7">
    <location>
        <position position="359"/>
    </location>
</feature>
<dbReference type="InterPro" id="IPR038391">
    <property type="entry name" value="Fucose_iso_dom1_sf"/>
</dbReference>
<dbReference type="InterPro" id="IPR038392">
    <property type="entry name" value="Fucose_isomerase_dom2_sf"/>
</dbReference>
<accession>A0A255ITC5</accession>
<dbReference type="RefSeq" id="WP_094375730.1">
    <property type="nucleotide sequence ID" value="NZ_QICS01000002.1"/>
</dbReference>
<dbReference type="GO" id="GO:0030145">
    <property type="term" value="F:manganese ion binding"/>
    <property type="evidence" value="ECO:0007669"/>
    <property type="project" value="UniProtKB-UniRule"/>
</dbReference>
<dbReference type="InterPro" id="IPR012889">
    <property type="entry name" value="Fucose_isomerase_N2"/>
</dbReference>
<dbReference type="Gene3D" id="3.20.14.10">
    <property type="entry name" value="L-fucose/L-arabinose isomerase, C-terminal"/>
    <property type="match status" value="1"/>
</dbReference>
<comment type="pathway">
    <text evidence="7">Carbohydrate degradation; L-fucose degradation; L-lactaldehyde and glycerone phosphate from L-fucose: step 1/3.</text>
</comment>
<dbReference type="InterPro" id="IPR009015">
    <property type="entry name" value="Fucose_isomerase_N/cen_sf"/>
</dbReference>
<feature type="domain" description="L-fucose isomerase C-terminal" evidence="8">
    <location>
        <begin position="388"/>
        <end position="552"/>
    </location>
</feature>
<feature type="binding site" evidence="7">
    <location>
        <position position="359"/>
    </location>
    <ligand>
        <name>Mn(2+)</name>
        <dbReference type="ChEBI" id="CHEBI:29035"/>
    </ligand>
</feature>
<evidence type="ECO:0000313" key="11">
    <source>
        <dbReference type="EMBL" id="PXV93398.1"/>
    </source>
</evidence>
<dbReference type="GO" id="GO:0008736">
    <property type="term" value="F:L-fucose isomerase activity"/>
    <property type="evidence" value="ECO:0007669"/>
    <property type="project" value="UniProtKB-UniRule"/>
</dbReference>
<evidence type="ECO:0000259" key="8">
    <source>
        <dbReference type="Pfam" id="PF02952"/>
    </source>
</evidence>
<name>A0A255ITC5_9FIRM</name>
<dbReference type="GO" id="GO:0005737">
    <property type="term" value="C:cytoplasm"/>
    <property type="evidence" value="ECO:0007669"/>
    <property type="project" value="UniProtKB-SubCell"/>
</dbReference>
<dbReference type="InterPro" id="IPR012888">
    <property type="entry name" value="Fucose_iso_N1"/>
</dbReference>
<feature type="domain" description="L-fucose isomerase N-terminal-2" evidence="10">
    <location>
        <begin position="173"/>
        <end position="352"/>
    </location>
</feature>
<evidence type="ECO:0000259" key="9">
    <source>
        <dbReference type="Pfam" id="PF07881"/>
    </source>
</evidence>
<reference evidence="11 12" key="1">
    <citation type="submission" date="2018-05" db="EMBL/GenBank/DDBJ databases">
        <title>Genomic Encyclopedia of Type Strains, Phase IV (KMG-IV): sequencing the most valuable type-strain genomes for metagenomic binning, comparative biology and taxonomic classification.</title>
        <authorList>
            <person name="Goeker M."/>
        </authorList>
    </citation>
    <scope>NUCLEOTIDE SEQUENCE [LARGE SCALE GENOMIC DNA]</scope>
    <source>
        <strain evidence="11 12">DSM 28816</strain>
    </source>
</reference>
<dbReference type="UniPathway" id="UPA00563">
    <property type="reaction ID" value="UER00624"/>
</dbReference>
<keyword evidence="1 7" id="KW-0963">Cytoplasm</keyword>
<dbReference type="AlphaFoldDB" id="A0A255ITC5"/>
<dbReference type="Pfam" id="PF02952">
    <property type="entry name" value="Fucose_iso_C"/>
    <property type="match status" value="1"/>
</dbReference>
<dbReference type="InterPro" id="IPR015888">
    <property type="entry name" value="Fuc_isomerase_C"/>
</dbReference>
<comment type="cofactor">
    <cofactor evidence="7">
        <name>Mn(2+)</name>
        <dbReference type="ChEBI" id="CHEBI:29035"/>
    </cofactor>
</comment>
<sequence length="589" mass="66085">MKNYPVIGIRPIVDSRRFGIRDSLEEKVREMAEAAKSLMEENIRYIDGSPVKVIIFSGSIAGGEEAAQCEALFSSQNVVATLSVTPSWCYPLETIDLNPLTIKAIWGFNGTERPGAVYLASALAAHNQMKLPCFSIYGRDVQDMDEKQIPGDVQEKILRFAKCALAVGQMKNKAYIGFGSVSMGIMGSYLDPSFYIHYLGMRPEWVDMTEILRRVEQDVFDKEEYKKALIWVKNYCKEGKDPNPEHSAHTREQKDKEWEFVIKMTLIIRDIMLGNKKLDEMGFEEEALGRNGLFGGFQGQRMWTDYKPNGDFTEAVLNSTFDWNGKKQPTIFATENDNLNGLAMMFGNLLTGKASGFSDVRCYWSPKAVERVTGWKPEGMAKEGFIHLINSGSTCIDATGKSKDQDGNSVMKSWWEMEDKDIQECLGATDWCPAELCQFRGGGYSSHFKTDAEMPLTMVRVNIVDGKGPVIQIAEGFSIVLPEEVHNKIDNRTDPTWPTTWFVPRISGSGAFRDVYTVMANWGANHGAFIHGHVGADIITMASMLRIPVVMHNVLEENIFRPHVWSSFGTKDMEVADSEACKAFGPLYK</sequence>
<gene>
    <name evidence="7" type="primary">fucI</name>
    <name evidence="11" type="ORF">C8E03_102166</name>
</gene>
<evidence type="ECO:0000256" key="3">
    <source>
        <dbReference type="ARBA" id="ARBA00023211"/>
    </source>
</evidence>
<dbReference type="InterPro" id="IPR005763">
    <property type="entry name" value="Fucose_isomerase"/>
</dbReference>
<evidence type="ECO:0000259" key="10">
    <source>
        <dbReference type="Pfam" id="PF07882"/>
    </source>
</evidence>
<comment type="function">
    <text evidence="7">Converts the aldose L-fucose into the corresponding ketose L-fuculose.</text>
</comment>
<dbReference type="Pfam" id="PF07882">
    <property type="entry name" value="Fucose_iso_N2"/>
    <property type="match status" value="1"/>
</dbReference>
<dbReference type="NCBIfam" id="NF008220">
    <property type="entry name" value="PRK10991.1"/>
    <property type="match status" value="1"/>
</dbReference>